<feature type="transmembrane region" description="Helical" evidence="1">
    <location>
        <begin position="161"/>
        <end position="189"/>
    </location>
</feature>
<keyword evidence="4" id="KW-1185">Reference proteome</keyword>
<feature type="chain" id="PRO_5046449789" evidence="2">
    <location>
        <begin position="38"/>
        <end position="324"/>
    </location>
</feature>
<feature type="transmembrane region" description="Helical" evidence="1">
    <location>
        <begin position="209"/>
        <end position="226"/>
    </location>
</feature>
<accession>A0ABZ3C9D1</accession>
<feature type="signal peptide" evidence="2">
    <location>
        <begin position="1"/>
        <end position="37"/>
    </location>
</feature>
<keyword evidence="1" id="KW-1133">Transmembrane helix</keyword>
<dbReference type="Proteomes" id="UP001434337">
    <property type="component" value="Chromosome"/>
</dbReference>
<evidence type="ECO:0000256" key="1">
    <source>
        <dbReference type="SAM" id="Phobius"/>
    </source>
</evidence>
<name>A0ABZ3C9D1_9ACTN</name>
<protein>
    <submittedName>
        <fullName evidence="3">ABC transporter permease subunit</fullName>
    </submittedName>
</protein>
<reference evidence="3 4" key="1">
    <citation type="journal article" date="2023" name="Environ Microbiome">
        <title>A coral-associated actinobacterium mitigates coral bleaching under heat stress.</title>
        <authorList>
            <person name="Li J."/>
            <person name="Zou Y."/>
            <person name="Li Q."/>
            <person name="Zhang J."/>
            <person name="Bourne D.G."/>
            <person name="Lyu Y."/>
            <person name="Liu C."/>
            <person name="Zhang S."/>
        </authorList>
    </citation>
    <scope>NUCLEOTIDE SEQUENCE [LARGE SCALE GENOMIC DNA]</scope>
    <source>
        <strain evidence="3 4">SCSIO 13291</strain>
    </source>
</reference>
<dbReference type="RefSeq" id="WP_342372729.1">
    <property type="nucleotide sequence ID" value="NZ_CP115965.1"/>
</dbReference>
<feature type="transmembrane region" description="Helical" evidence="1">
    <location>
        <begin position="298"/>
        <end position="317"/>
    </location>
</feature>
<gene>
    <name evidence="3" type="ORF">PCC79_00925</name>
</gene>
<proteinExistence type="predicted"/>
<evidence type="ECO:0000256" key="2">
    <source>
        <dbReference type="SAM" id="SignalP"/>
    </source>
</evidence>
<evidence type="ECO:0000313" key="4">
    <source>
        <dbReference type="Proteomes" id="UP001434337"/>
    </source>
</evidence>
<evidence type="ECO:0000313" key="3">
    <source>
        <dbReference type="EMBL" id="WZW98802.1"/>
    </source>
</evidence>
<organism evidence="3 4">
    <name type="scientific">Propioniciclava soli</name>
    <dbReference type="NCBI Taxonomy" id="2775081"/>
    <lineage>
        <taxon>Bacteria</taxon>
        <taxon>Bacillati</taxon>
        <taxon>Actinomycetota</taxon>
        <taxon>Actinomycetes</taxon>
        <taxon>Propionibacteriales</taxon>
        <taxon>Propionibacteriaceae</taxon>
        <taxon>Propioniciclava</taxon>
    </lineage>
</organism>
<dbReference type="EMBL" id="CP115965">
    <property type="protein sequence ID" value="WZW98802.1"/>
    <property type="molecule type" value="Genomic_DNA"/>
</dbReference>
<keyword evidence="2" id="KW-0732">Signal</keyword>
<keyword evidence="1" id="KW-0812">Transmembrane</keyword>
<keyword evidence="1" id="KW-0472">Membrane</keyword>
<dbReference type="PANTHER" id="PTHR37305">
    <property type="entry name" value="INTEGRAL MEMBRANE PROTEIN-RELATED"/>
    <property type="match status" value="1"/>
</dbReference>
<feature type="transmembrane region" description="Helical" evidence="1">
    <location>
        <begin position="113"/>
        <end position="135"/>
    </location>
</feature>
<dbReference type="PANTHER" id="PTHR37305:SF1">
    <property type="entry name" value="MEMBRANE PROTEIN"/>
    <property type="match status" value="1"/>
</dbReference>
<feature type="transmembrane region" description="Helical" evidence="1">
    <location>
        <begin position="233"/>
        <end position="252"/>
    </location>
</feature>
<sequence>MRHVIAAEALRWLRRRGLWATVAVFLLLAVMSGVAMAASAEPPDEATVAQAKVDYASYLADWNENHQEWYQDCLDATPEDENPQAMCAETLAAPVKSDYVPAPLAWADGMRSAAIFAGILGGMLAMLVAASFWGAEFRHGTIATWLTFVPDRTRVWTAKNVVAVLMSAVAALVMSAVVLGVTTIGFVMFQGPASVGDWGPPLGIAARGLGFAALAALIGAAMAVLFRNTVAAAAVPVAYLVLTSMFGAVTYVPGLEFLATLMPETNLMAYLALGTTYWVPALEPGEGMVERHLPFAHGLTYLLVLTGALAVASLIAFQRRDVAE</sequence>